<protein>
    <recommendedName>
        <fullName evidence="4">MACPF domain-containing protein</fullName>
    </recommendedName>
</protein>
<name>A0A2Z6R705_9GLOM</name>
<sequence>MSFEIVFIKTIEDSSQINLKKLNLEDFLCDIRNNNNDINDSLLFSKKLNQDIPDDGGIDNATKLSEEYAKIERKDEKIYRLKEIITIKNEQYILYLTKSPCWNIFNVNCKLDYGCTMSFDGIKKANKRAFKMKDCELTEIKTKGYKKDKLEFKSKEDCMKKTNLFFSNDVNIQNFVELGLSIRRSSSVDFNDEIQSVYKYTEVGKVTLKFQEHLELTDEFVNKYIKNAIKSGNPEEEFRKIIEEYGQFIPTEVILGERVYFKDVKMSSKNSIAKSNEGSMNMRIGPLNSKVGFNSNKSNGKSKIYGFSI</sequence>
<reference evidence="2" key="2">
    <citation type="submission" date="2019-10" db="EMBL/GenBank/DDBJ databases">
        <title>Conservation and host-specific expression of non-tandemly repeated heterogenous ribosome RNA gene in arbuscular mycorrhizal fungi.</title>
        <authorList>
            <person name="Maeda T."/>
            <person name="Kobayashi Y."/>
            <person name="Nakagawa T."/>
            <person name="Ezawa T."/>
            <person name="Yamaguchi K."/>
            <person name="Bino T."/>
            <person name="Nishimoto Y."/>
            <person name="Shigenobu S."/>
            <person name="Kawaguchi M."/>
        </authorList>
    </citation>
    <scope>NUCLEOTIDE SEQUENCE</scope>
    <source>
        <strain evidence="2">HR1</strain>
    </source>
</reference>
<dbReference type="EMBL" id="BLAL01000073">
    <property type="protein sequence ID" value="GES83712.1"/>
    <property type="molecule type" value="Genomic_DNA"/>
</dbReference>
<evidence type="ECO:0000313" key="2">
    <source>
        <dbReference type="EMBL" id="GES83712.1"/>
    </source>
</evidence>
<proteinExistence type="predicted"/>
<reference evidence="1 3" key="1">
    <citation type="submission" date="2017-11" db="EMBL/GenBank/DDBJ databases">
        <title>The genome of Rhizophagus clarus HR1 reveals common genetic basis of auxotrophy among arbuscular mycorrhizal fungi.</title>
        <authorList>
            <person name="Kobayashi Y."/>
        </authorList>
    </citation>
    <scope>NUCLEOTIDE SEQUENCE [LARGE SCALE GENOMIC DNA]</scope>
    <source>
        <strain evidence="1 3">HR1</strain>
    </source>
</reference>
<keyword evidence="3" id="KW-1185">Reference proteome</keyword>
<evidence type="ECO:0008006" key="4">
    <source>
        <dbReference type="Google" id="ProtNLM"/>
    </source>
</evidence>
<dbReference type="STRING" id="94130.A0A2Z6R705"/>
<accession>A0A2Z6R705</accession>
<gene>
    <name evidence="2" type="ORF">RCL2_001086700</name>
    <name evidence="1" type="ORF">RclHR1_21990002</name>
</gene>
<organism evidence="1 3">
    <name type="scientific">Rhizophagus clarus</name>
    <dbReference type="NCBI Taxonomy" id="94130"/>
    <lineage>
        <taxon>Eukaryota</taxon>
        <taxon>Fungi</taxon>
        <taxon>Fungi incertae sedis</taxon>
        <taxon>Mucoromycota</taxon>
        <taxon>Glomeromycotina</taxon>
        <taxon>Glomeromycetes</taxon>
        <taxon>Glomerales</taxon>
        <taxon>Glomeraceae</taxon>
        <taxon>Rhizophagus</taxon>
    </lineage>
</organism>
<evidence type="ECO:0000313" key="3">
    <source>
        <dbReference type="Proteomes" id="UP000247702"/>
    </source>
</evidence>
<dbReference type="Proteomes" id="UP000247702">
    <property type="component" value="Unassembled WGS sequence"/>
</dbReference>
<evidence type="ECO:0000313" key="1">
    <source>
        <dbReference type="EMBL" id="GBB93564.1"/>
    </source>
</evidence>
<comment type="caution">
    <text evidence="1">The sequence shown here is derived from an EMBL/GenBank/DDBJ whole genome shotgun (WGS) entry which is preliminary data.</text>
</comment>
<dbReference type="OrthoDB" id="2321334at2759"/>
<dbReference type="EMBL" id="BEXD01001334">
    <property type="protein sequence ID" value="GBB93564.1"/>
    <property type="molecule type" value="Genomic_DNA"/>
</dbReference>
<dbReference type="AlphaFoldDB" id="A0A2Z6R705"/>
<dbReference type="Proteomes" id="UP000615446">
    <property type="component" value="Unassembled WGS sequence"/>
</dbReference>